<feature type="region of interest" description="Disordered" evidence="1">
    <location>
        <begin position="1"/>
        <end position="40"/>
    </location>
</feature>
<proteinExistence type="predicted"/>
<evidence type="ECO:0000256" key="1">
    <source>
        <dbReference type="SAM" id="MobiDB-lite"/>
    </source>
</evidence>
<feature type="compositionally biased region" description="Acidic residues" evidence="1">
    <location>
        <begin position="10"/>
        <end position="21"/>
    </location>
</feature>
<gene>
    <name evidence="2" type="ORF">FHR84_004219</name>
</gene>
<reference evidence="2 3" key="1">
    <citation type="submission" date="2020-07" db="EMBL/GenBank/DDBJ databases">
        <title>Genomic Encyclopedia of Type Strains, Phase III (KMG-III): the genomes of soil and plant-associated and newly described type strains.</title>
        <authorList>
            <person name="Whitman W."/>
        </authorList>
    </citation>
    <scope>NUCLEOTIDE SEQUENCE [LARGE SCALE GENOMIC DNA]</scope>
    <source>
        <strain evidence="2 3">CECT 8576</strain>
    </source>
</reference>
<sequence length="40" mass="4408">MSPVRFIEPEPTEGFEPEPEAVDYRQATKGGLSNPFEPAS</sequence>
<evidence type="ECO:0000313" key="3">
    <source>
        <dbReference type="Proteomes" id="UP000548304"/>
    </source>
</evidence>
<name>A0A852Z231_9ACTN</name>
<dbReference type="RefSeq" id="WP_281361440.1">
    <property type="nucleotide sequence ID" value="NZ_JACBYW010000009.1"/>
</dbReference>
<comment type="caution">
    <text evidence="2">The sequence shown here is derived from an EMBL/GenBank/DDBJ whole genome shotgun (WGS) entry which is preliminary data.</text>
</comment>
<protein>
    <submittedName>
        <fullName evidence="2">Uncharacterized protein</fullName>
    </submittedName>
</protein>
<dbReference type="EMBL" id="JACBYW010000009">
    <property type="protein sequence ID" value="NYH80851.1"/>
    <property type="molecule type" value="Genomic_DNA"/>
</dbReference>
<evidence type="ECO:0000313" key="2">
    <source>
        <dbReference type="EMBL" id="NYH80851.1"/>
    </source>
</evidence>
<keyword evidence="3" id="KW-1185">Reference proteome</keyword>
<organism evidence="2 3">
    <name type="scientific">Actinopolyspora biskrensis</name>
    <dbReference type="NCBI Taxonomy" id="1470178"/>
    <lineage>
        <taxon>Bacteria</taxon>
        <taxon>Bacillati</taxon>
        <taxon>Actinomycetota</taxon>
        <taxon>Actinomycetes</taxon>
        <taxon>Actinopolysporales</taxon>
        <taxon>Actinopolysporaceae</taxon>
        <taxon>Actinopolyspora</taxon>
    </lineage>
</organism>
<dbReference type="AlphaFoldDB" id="A0A852Z231"/>
<accession>A0A852Z231</accession>
<dbReference type="Proteomes" id="UP000548304">
    <property type="component" value="Unassembled WGS sequence"/>
</dbReference>